<evidence type="ECO:0000313" key="2">
    <source>
        <dbReference type="EnsemblPlants" id="HORVU.MOREX.r3.5HG0429830.1.CDS1"/>
    </source>
</evidence>
<sequence length="210" mass="23638">MRMKADVRVWGALLAACRVHKNIDLGKQVARVIQKLGPEGTGNFVLLSNIFSAAGRFDAAAEVRIIQKEKGFKKSPGCSWIETNGSLHAFIGGDISHPRSPEIHQELHNILVDINKLGYQADTSFVLQDLEEEEKEKALLYHSEKLAIAFGILTLSEDKDIFVTKNLRVCGDCHTVIKYMSLVRRRDIIVRDANMFHHFKNGQCSCGDFW</sequence>
<dbReference type="GO" id="GO:0003723">
    <property type="term" value="F:RNA binding"/>
    <property type="evidence" value="ECO:0007669"/>
    <property type="project" value="InterPro"/>
</dbReference>
<dbReference type="InterPro" id="IPR046960">
    <property type="entry name" value="PPR_At4g14850-like_plant"/>
</dbReference>
<reference evidence="3" key="1">
    <citation type="journal article" date="2012" name="Nature">
        <title>A physical, genetic and functional sequence assembly of the barley genome.</title>
        <authorList>
            <consortium name="The International Barley Genome Sequencing Consortium"/>
            <person name="Mayer K.F."/>
            <person name="Waugh R."/>
            <person name="Brown J.W."/>
            <person name="Schulman A."/>
            <person name="Langridge P."/>
            <person name="Platzer M."/>
            <person name="Fincher G.B."/>
            <person name="Muehlbauer G.J."/>
            <person name="Sato K."/>
            <person name="Close T.J."/>
            <person name="Wise R.P."/>
            <person name="Stein N."/>
        </authorList>
    </citation>
    <scope>NUCLEOTIDE SEQUENCE [LARGE SCALE GENOMIC DNA]</scope>
    <source>
        <strain evidence="3">cv. Morex</strain>
    </source>
</reference>
<accession>A0A8I6YCV8</accession>
<feature type="domain" description="DYW" evidence="1">
    <location>
        <begin position="118"/>
        <end position="210"/>
    </location>
</feature>
<dbReference type="EnsemblPlants" id="HORVU.MOREX.r3.5HG0429830.1">
    <property type="protein sequence ID" value="HORVU.MOREX.r3.5HG0429830.1.CDS1"/>
    <property type="gene ID" value="HORVU.MOREX.r3.5HG0429830"/>
</dbReference>
<dbReference type="Gramene" id="HORVU.MOREX.r2.5HG0357170.1">
    <property type="protein sequence ID" value="HORVU.MOREX.r2.5HG0357170.1.CDS.1"/>
    <property type="gene ID" value="HORVU.MOREX.r2.5HG0357170"/>
</dbReference>
<evidence type="ECO:0000259" key="1">
    <source>
        <dbReference type="Pfam" id="PF14432"/>
    </source>
</evidence>
<proteinExistence type="predicted"/>
<dbReference type="Pfam" id="PF20431">
    <property type="entry name" value="E_motif"/>
    <property type="match status" value="1"/>
</dbReference>
<evidence type="ECO:0000313" key="3">
    <source>
        <dbReference type="Proteomes" id="UP000011116"/>
    </source>
</evidence>
<dbReference type="Gramene" id="HORVU.MOREX.r3.5HG0429830.1">
    <property type="protein sequence ID" value="HORVU.MOREX.r3.5HG0429830.1.CDS1"/>
    <property type="gene ID" value="HORVU.MOREX.r3.5HG0429830"/>
</dbReference>
<name>A0A8I6YCV8_HORVV</name>
<dbReference type="InterPro" id="IPR046848">
    <property type="entry name" value="E_motif"/>
</dbReference>
<protein>
    <recommendedName>
        <fullName evidence="1">DYW domain-containing protein</fullName>
    </recommendedName>
</protein>
<dbReference type="Proteomes" id="UP000011116">
    <property type="component" value="Chromosome 5H"/>
</dbReference>
<dbReference type="GO" id="GO:0008270">
    <property type="term" value="F:zinc ion binding"/>
    <property type="evidence" value="ECO:0007669"/>
    <property type="project" value="InterPro"/>
</dbReference>
<reference evidence="2" key="2">
    <citation type="submission" date="2020-10" db="EMBL/GenBank/DDBJ databases">
        <authorList>
            <person name="Scholz U."/>
            <person name="Mascher M."/>
            <person name="Fiebig A."/>
        </authorList>
    </citation>
    <scope>NUCLEOTIDE SEQUENCE [LARGE SCALE GENOMIC DNA]</scope>
    <source>
        <strain evidence="2">cv. Morex</strain>
    </source>
</reference>
<keyword evidence="3" id="KW-1185">Reference proteome</keyword>
<dbReference type="PANTHER" id="PTHR47926">
    <property type="entry name" value="PENTATRICOPEPTIDE REPEAT-CONTAINING PROTEIN"/>
    <property type="match status" value="1"/>
</dbReference>
<organism evidence="2 3">
    <name type="scientific">Hordeum vulgare subsp. vulgare</name>
    <name type="common">Domesticated barley</name>
    <dbReference type="NCBI Taxonomy" id="112509"/>
    <lineage>
        <taxon>Eukaryota</taxon>
        <taxon>Viridiplantae</taxon>
        <taxon>Streptophyta</taxon>
        <taxon>Embryophyta</taxon>
        <taxon>Tracheophyta</taxon>
        <taxon>Spermatophyta</taxon>
        <taxon>Magnoliopsida</taxon>
        <taxon>Liliopsida</taxon>
        <taxon>Poales</taxon>
        <taxon>Poaceae</taxon>
        <taxon>BOP clade</taxon>
        <taxon>Pooideae</taxon>
        <taxon>Triticodae</taxon>
        <taxon>Triticeae</taxon>
        <taxon>Hordeinae</taxon>
        <taxon>Hordeum</taxon>
    </lineage>
</organism>
<reference evidence="2" key="3">
    <citation type="submission" date="2022-01" db="UniProtKB">
        <authorList>
            <consortium name="EnsemblPlants"/>
        </authorList>
    </citation>
    <scope>IDENTIFICATION</scope>
    <source>
        <strain evidence="2">subsp. vulgare</strain>
    </source>
</reference>
<dbReference type="SMR" id="A0A8I6YCV8"/>
<dbReference type="InterPro" id="IPR032867">
    <property type="entry name" value="DYW_dom"/>
</dbReference>
<dbReference type="Pfam" id="PF14432">
    <property type="entry name" value="DYW_deaminase"/>
    <property type="match status" value="1"/>
</dbReference>
<dbReference type="GO" id="GO:0009451">
    <property type="term" value="P:RNA modification"/>
    <property type="evidence" value="ECO:0007669"/>
    <property type="project" value="InterPro"/>
</dbReference>
<dbReference type="PANTHER" id="PTHR47926:SF536">
    <property type="entry name" value="DYW DOMAIN-CONTAINING PROTEIN"/>
    <property type="match status" value="1"/>
</dbReference>
<dbReference type="AlphaFoldDB" id="A0A8I6YCV8"/>